<dbReference type="GO" id="GO:0097367">
    <property type="term" value="F:carbohydrate derivative binding"/>
    <property type="evidence" value="ECO:0007669"/>
    <property type="project" value="InterPro"/>
</dbReference>
<dbReference type="PANTHER" id="PTHR10937:SF14">
    <property type="entry name" value="FRUCTOSELYSINE 6-PHOSPHATE DEGLYCASE"/>
    <property type="match status" value="1"/>
</dbReference>
<protein>
    <submittedName>
        <fullName evidence="2">SIS domain-containing protein</fullName>
    </submittedName>
</protein>
<dbReference type="GO" id="GO:0006487">
    <property type="term" value="P:protein N-linked glycosylation"/>
    <property type="evidence" value="ECO:0007669"/>
    <property type="project" value="TreeGrafter"/>
</dbReference>
<gene>
    <name evidence="2" type="ORF">KCX82_17095</name>
</gene>
<dbReference type="SUPFAM" id="SSF53697">
    <property type="entry name" value="SIS domain"/>
    <property type="match status" value="1"/>
</dbReference>
<proteinExistence type="predicted"/>
<reference evidence="2" key="1">
    <citation type="submission" date="2021-04" db="EMBL/GenBank/DDBJ databases">
        <title>Sinoanaerobacter chloroacetimidivorans sp. nov., an obligate anaerobic bacterium isolated from anaerobic sludge.</title>
        <authorList>
            <person name="Bao Y."/>
        </authorList>
    </citation>
    <scope>NUCLEOTIDE SEQUENCE</scope>
    <source>
        <strain evidence="2">BAD-6</strain>
    </source>
</reference>
<dbReference type="GO" id="GO:0006002">
    <property type="term" value="P:fructose 6-phosphate metabolic process"/>
    <property type="evidence" value="ECO:0007669"/>
    <property type="project" value="TreeGrafter"/>
</dbReference>
<evidence type="ECO:0000259" key="1">
    <source>
        <dbReference type="PROSITE" id="PS51464"/>
    </source>
</evidence>
<dbReference type="InterPro" id="IPR046348">
    <property type="entry name" value="SIS_dom_sf"/>
</dbReference>
<sequence>MRNFDVEKYLADGKTAYGQRANIEALADKLTKRGFHNIVIIGIGGTWAEWSPVVQVMRHYTDLPIYLENAAELCVRTDKRFLTKDSLVITASASGDTKEILAAVKMCKEMGIEVAGFSKNGETPLAKELDYLIANPCGDCEDSYLMFFLLALKLLHNRGEFPDYVKFADQMSHLHTNLVRIREEFEPKAAQIARAYAKEPYNIFVGSGTLWGETFLFSMCILEEMQWVRTKSVTSADFFHGTLELVEKDVPVFLFKGEDEYRELDERVERFCKQHTEKLTVIDTREYRLEGIDDSFRVICSPMILTALVTERLAAHYELNTGHSLKFRRYYRQFDY</sequence>
<organism evidence="2 3">
    <name type="scientific">Sinanaerobacter chloroacetimidivorans</name>
    <dbReference type="NCBI Taxonomy" id="2818044"/>
    <lineage>
        <taxon>Bacteria</taxon>
        <taxon>Bacillati</taxon>
        <taxon>Bacillota</taxon>
        <taxon>Clostridia</taxon>
        <taxon>Peptostreptococcales</taxon>
        <taxon>Anaerovoracaceae</taxon>
        <taxon>Sinanaerobacter</taxon>
    </lineage>
</organism>
<name>A0A8J8B2R8_9FIRM</name>
<keyword evidence="3" id="KW-1185">Reference proteome</keyword>
<dbReference type="EMBL" id="JAGSND010000014">
    <property type="protein sequence ID" value="MBR0599604.1"/>
    <property type="molecule type" value="Genomic_DNA"/>
</dbReference>
<dbReference type="CDD" id="cd05710">
    <property type="entry name" value="SIS_1"/>
    <property type="match status" value="1"/>
</dbReference>
<dbReference type="Pfam" id="PF01380">
    <property type="entry name" value="SIS"/>
    <property type="match status" value="1"/>
</dbReference>
<comment type="caution">
    <text evidence="2">The sequence shown here is derived from an EMBL/GenBank/DDBJ whole genome shotgun (WGS) entry which is preliminary data.</text>
</comment>
<accession>A0A8J8B2R8</accession>
<dbReference type="InterPro" id="IPR001347">
    <property type="entry name" value="SIS_dom"/>
</dbReference>
<evidence type="ECO:0000313" key="2">
    <source>
        <dbReference type="EMBL" id="MBR0599604.1"/>
    </source>
</evidence>
<feature type="domain" description="SIS" evidence="1">
    <location>
        <begin position="26"/>
        <end position="160"/>
    </location>
</feature>
<dbReference type="Gene3D" id="3.40.50.10490">
    <property type="entry name" value="Glucose-6-phosphate isomerase like protein, domain 1"/>
    <property type="match status" value="2"/>
</dbReference>
<dbReference type="PIRSF" id="PIRSF009290">
    <property type="entry name" value="FrlB"/>
    <property type="match status" value="1"/>
</dbReference>
<dbReference type="GO" id="GO:0004360">
    <property type="term" value="F:glutamine-fructose-6-phosphate transaminase (isomerizing) activity"/>
    <property type="evidence" value="ECO:0007669"/>
    <property type="project" value="TreeGrafter"/>
</dbReference>
<dbReference type="PANTHER" id="PTHR10937">
    <property type="entry name" value="GLUCOSAMINE--FRUCTOSE-6-PHOSPHATE AMINOTRANSFERASE, ISOMERIZING"/>
    <property type="match status" value="1"/>
</dbReference>
<evidence type="ECO:0000313" key="3">
    <source>
        <dbReference type="Proteomes" id="UP000675664"/>
    </source>
</evidence>
<dbReference type="AlphaFoldDB" id="A0A8J8B2R8"/>
<dbReference type="Proteomes" id="UP000675664">
    <property type="component" value="Unassembled WGS sequence"/>
</dbReference>
<dbReference type="GO" id="GO:0006047">
    <property type="term" value="P:UDP-N-acetylglucosamine metabolic process"/>
    <property type="evidence" value="ECO:0007669"/>
    <property type="project" value="TreeGrafter"/>
</dbReference>
<dbReference type="PROSITE" id="PS51464">
    <property type="entry name" value="SIS"/>
    <property type="match status" value="1"/>
</dbReference>
<dbReference type="InterPro" id="IPR024713">
    <property type="entry name" value="Fructosamine_deglycase_FrlB"/>
</dbReference>
<dbReference type="InterPro" id="IPR035488">
    <property type="entry name" value="FrlB_SIS"/>
</dbReference>
<reference evidence="2" key="2">
    <citation type="submission" date="2021-04" db="EMBL/GenBank/DDBJ databases">
        <authorList>
            <person name="Liu J."/>
        </authorList>
    </citation>
    <scope>NUCLEOTIDE SEQUENCE</scope>
    <source>
        <strain evidence="2">BAD-6</strain>
    </source>
</reference>
<dbReference type="RefSeq" id="WP_227019738.1">
    <property type="nucleotide sequence ID" value="NZ_JAGSND010000014.1"/>
</dbReference>